<dbReference type="Proteomes" id="UP000248961">
    <property type="component" value="Unassembled WGS sequence"/>
</dbReference>
<protein>
    <recommendedName>
        <fullName evidence="8">Carboxylic ester hydrolase</fullName>
        <ecNumber evidence="8">3.1.1.-</ecNumber>
    </recommendedName>
</protein>
<dbReference type="InterPro" id="IPR029058">
    <property type="entry name" value="AB_hydrolase_fold"/>
</dbReference>
<dbReference type="GO" id="GO:0030600">
    <property type="term" value="F:feruloyl esterase activity"/>
    <property type="evidence" value="ECO:0007669"/>
    <property type="project" value="UniProtKB-ARBA"/>
</dbReference>
<dbReference type="EMBL" id="KZ824280">
    <property type="protein sequence ID" value="RAL13117.1"/>
    <property type="molecule type" value="Genomic_DNA"/>
</dbReference>
<keyword evidence="4" id="KW-0732">Signal</keyword>
<keyword evidence="2" id="KW-0719">Serine esterase</keyword>
<gene>
    <name evidence="9" type="ORF">BO97DRAFT_326252</name>
</gene>
<feature type="non-terminal residue" evidence="9">
    <location>
        <position position="1"/>
    </location>
</feature>
<dbReference type="Pfam" id="PF07519">
    <property type="entry name" value="Tannase"/>
    <property type="match status" value="1"/>
</dbReference>
<evidence type="ECO:0000256" key="2">
    <source>
        <dbReference type="ARBA" id="ARBA00022487"/>
    </source>
</evidence>
<evidence type="ECO:0000313" key="9">
    <source>
        <dbReference type="EMBL" id="RAL13117.1"/>
    </source>
</evidence>
<dbReference type="GeneID" id="37195603"/>
<evidence type="ECO:0000313" key="10">
    <source>
        <dbReference type="Proteomes" id="UP000248961"/>
    </source>
</evidence>
<keyword evidence="7" id="KW-1015">Disulfide bond</keyword>
<evidence type="ECO:0000256" key="7">
    <source>
        <dbReference type="ARBA" id="ARBA00023157"/>
    </source>
</evidence>
<evidence type="ECO:0000256" key="6">
    <source>
        <dbReference type="ARBA" id="ARBA00022837"/>
    </source>
</evidence>
<dbReference type="PANTHER" id="PTHR33938:SF8">
    <property type="entry name" value="CARBOXYLIC ESTER HYDROLASE"/>
    <property type="match status" value="1"/>
</dbReference>
<comment type="similarity">
    <text evidence="1 8">Belongs to the tannase family.</text>
</comment>
<evidence type="ECO:0000256" key="5">
    <source>
        <dbReference type="ARBA" id="ARBA00022801"/>
    </source>
</evidence>
<organism evidence="9 10">
    <name type="scientific">Aspergillus homomorphus (strain CBS 101889)</name>
    <dbReference type="NCBI Taxonomy" id="1450537"/>
    <lineage>
        <taxon>Eukaryota</taxon>
        <taxon>Fungi</taxon>
        <taxon>Dikarya</taxon>
        <taxon>Ascomycota</taxon>
        <taxon>Pezizomycotina</taxon>
        <taxon>Eurotiomycetes</taxon>
        <taxon>Eurotiomycetidae</taxon>
        <taxon>Eurotiales</taxon>
        <taxon>Aspergillaceae</taxon>
        <taxon>Aspergillus</taxon>
        <taxon>Aspergillus subgen. Circumdati</taxon>
    </lineage>
</organism>
<dbReference type="GO" id="GO:0046872">
    <property type="term" value="F:metal ion binding"/>
    <property type="evidence" value="ECO:0007669"/>
    <property type="project" value="UniProtKB-KW"/>
</dbReference>
<dbReference type="AlphaFoldDB" id="A0A395HZJ1"/>
<keyword evidence="3" id="KW-0479">Metal-binding</keyword>
<evidence type="ECO:0000256" key="1">
    <source>
        <dbReference type="ARBA" id="ARBA00006249"/>
    </source>
</evidence>
<accession>A0A395HZJ1</accession>
<dbReference type="VEuPathDB" id="FungiDB:BO97DRAFT_326252"/>
<sequence>HKLDFCDVTATLTHPGEGDIVKLSVWLPFPEAWNGRFQATGGGGLATGYIGYRQPEAVIQGYAAAATEGGLTLNGTIDPQSGQWALRPDGTLNTALLKNFAHRSIHDLAVVGKALTTLFYGAAPKYSYWSGCSTGGRQGYVAAALYPTDYHGILANSPGINLPELFAWLLWPPILMLNTTTATVSPPPQCVFSAFQAAMIETCDGLDGVVDGLISMYGPGACPFHPTTLINTTIPCADTNTRLTITEDHATLVQSILDGPVDPTTDERLWYGLPPGASFKGTADTITTTSLPPYPNTTTTPITTTKINPFIPAVSWLKNFLHGDPTFNITTMTLPEYLNAVHTSRTKFGHLLAQEHGDLEAFQQAGGKLLTWHGMADEIVPPGGTIMYRETVEKVFERREEDVEVDEFFRLFLAPGVGHCAGFGGSGPTGYGPVPVDALGSLVRWVEEGVEPETLFAEAVGGGRRMSRELCRFPAVLRYDGVGDVDVAGSFSC</sequence>
<keyword evidence="10" id="KW-1185">Reference proteome</keyword>
<evidence type="ECO:0000256" key="3">
    <source>
        <dbReference type="ARBA" id="ARBA00022723"/>
    </source>
</evidence>
<evidence type="ECO:0000256" key="8">
    <source>
        <dbReference type="RuleBase" id="RU361238"/>
    </source>
</evidence>
<dbReference type="SUPFAM" id="SSF53474">
    <property type="entry name" value="alpha/beta-Hydrolases"/>
    <property type="match status" value="1"/>
</dbReference>
<dbReference type="EC" id="3.1.1.-" evidence="8"/>
<evidence type="ECO:0000256" key="4">
    <source>
        <dbReference type="ARBA" id="ARBA00022729"/>
    </source>
</evidence>
<dbReference type="OrthoDB" id="2789670at2759"/>
<dbReference type="PANTHER" id="PTHR33938">
    <property type="entry name" value="FERULOYL ESTERASE B-RELATED"/>
    <property type="match status" value="1"/>
</dbReference>
<dbReference type="RefSeq" id="XP_025552271.1">
    <property type="nucleotide sequence ID" value="XM_025691314.1"/>
</dbReference>
<name>A0A395HZJ1_ASPHC</name>
<feature type="non-terminal residue" evidence="9">
    <location>
        <position position="493"/>
    </location>
</feature>
<reference evidence="9 10" key="1">
    <citation type="submission" date="2018-02" db="EMBL/GenBank/DDBJ databases">
        <title>The genomes of Aspergillus section Nigri reveals drivers in fungal speciation.</title>
        <authorList>
            <consortium name="DOE Joint Genome Institute"/>
            <person name="Vesth T.C."/>
            <person name="Nybo J."/>
            <person name="Theobald S."/>
            <person name="Brandl J."/>
            <person name="Frisvad J.C."/>
            <person name="Nielsen K.F."/>
            <person name="Lyhne E.K."/>
            <person name="Kogle M.E."/>
            <person name="Kuo A."/>
            <person name="Riley R."/>
            <person name="Clum A."/>
            <person name="Nolan M."/>
            <person name="Lipzen A."/>
            <person name="Salamov A."/>
            <person name="Henrissat B."/>
            <person name="Wiebenga A."/>
            <person name="De vries R.P."/>
            <person name="Grigoriev I.V."/>
            <person name="Mortensen U.H."/>
            <person name="Andersen M.R."/>
            <person name="Baker S.E."/>
        </authorList>
    </citation>
    <scope>NUCLEOTIDE SEQUENCE [LARGE SCALE GENOMIC DNA]</scope>
    <source>
        <strain evidence="9 10">CBS 101889</strain>
    </source>
</reference>
<keyword evidence="6" id="KW-0106">Calcium</keyword>
<proteinExistence type="inferred from homology"/>
<dbReference type="InterPro" id="IPR011118">
    <property type="entry name" value="Tannase/feruloyl_esterase"/>
</dbReference>
<keyword evidence="5 8" id="KW-0378">Hydrolase</keyword>
<dbReference type="STRING" id="1450537.A0A395HZJ1"/>